<evidence type="ECO:0000256" key="1">
    <source>
        <dbReference type="ARBA" id="ARBA00004396"/>
    </source>
</evidence>
<evidence type="ECO:0000256" key="5">
    <source>
        <dbReference type="ARBA" id="ARBA00022640"/>
    </source>
</evidence>
<feature type="domain" description="Toc75-like second POTRA" evidence="13">
    <location>
        <begin position="232"/>
        <end position="343"/>
    </location>
</feature>
<dbReference type="RefSeq" id="XP_018455605.2">
    <property type="nucleotide sequence ID" value="XM_018600103.2"/>
</dbReference>
<dbReference type="FunFam" id="2.40.160.50:FF:000004">
    <property type="entry name" value="Protein TOC75-3 chloroplastic"/>
    <property type="match status" value="1"/>
</dbReference>
<dbReference type="GO" id="GO:0045036">
    <property type="term" value="P:protein targeting to chloroplast"/>
    <property type="evidence" value="ECO:0007669"/>
    <property type="project" value="UniProtKB-ARBA"/>
</dbReference>
<keyword evidence="5" id="KW-0934">Plastid</keyword>
<dbReference type="Gene3D" id="3.10.20.310">
    <property type="entry name" value="membrane protein fhac"/>
    <property type="match status" value="1"/>
</dbReference>
<evidence type="ECO:0000256" key="8">
    <source>
        <dbReference type="ARBA" id="ARBA00022927"/>
    </source>
</evidence>
<keyword evidence="8" id="KW-0653">Protein transport</keyword>
<protein>
    <submittedName>
        <fullName evidence="16">Protein TOC75-3, chloroplastic-like</fullName>
    </submittedName>
</protein>
<dbReference type="OrthoDB" id="1161695at2759"/>
<dbReference type="Pfam" id="PF01103">
    <property type="entry name" value="Omp85"/>
    <property type="match status" value="1"/>
</dbReference>
<dbReference type="AlphaFoldDB" id="A0A6J0L5Y7"/>
<evidence type="ECO:0000313" key="16">
    <source>
        <dbReference type="RefSeq" id="XP_018455605.2"/>
    </source>
</evidence>
<evidence type="ECO:0000256" key="11">
    <source>
        <dbReference type="SAM" id="MobiDB-lite"/>
    </source>
</evidence>
<evidence type="ECO:0000259" key="13">
    <source>
        <dbReference type="Pfam" id="PF25280"/>
    </source>
</evidence>
<evidence type="ECO:0000256" key="3">
    <source>
        <dbReference type="ARBA" id="ARBA00022452"/>
    </source>
</evidence>
<keyword evidence="15" id="KW-1185">Reference proteome</keyword>
<dbReference type="Pfam" id="PF25280">
    <property type="entry name" value="POTRA2_Toc75"/>
    <property type="match status" value="1"/>
</dbReference>
<keyword evidence="7" id="KW-1002">Plastid outer membrane</keyword>
<comment type="similarity">
    <text evidence="10">Belongs to the TOC75 family.</text>
</comment>
<feature type="domain" description="Toc75-like POTRA" evidence="14">
    <location>
        <begin position="132"/>
        <end position="223"/>
    </location>
</feature>
<keyword evidence="3" id="KW-1134">Transmembrane beta strand</keyword>
<reference evidence="15" key="1">
    <citation type="journal article" date="2019" name="Database">
        <title>The radish genome database (RadishGD): an integrated information resource for radish genomics.</title>
        <authorList>
            <person name="Yu H.J."/>
            <person name="Baek S."/>
            <person name="Lee Y.J."/>
            <person name="Cho A."/>
            <person name="Mun J.H."/>
        </authorList>
    </citation>
    <scope>NUCLEOTIDE SEQUENCE [LARGE SCALE GENOMIC DNA]</scope>
    <source>
        <strain evidence="15">cv. WK10039</strain>
    </source>
</reference>
<evidence type="ECO:0000256" key="2">
    <source>
        <dbReference type="ARBA" id="ARBA00022448"/>
    </source>
</evidence>
<evidence type="ECO:0000256" key="6">
    <source>
        <dbReference type="ARBA" id="ARBA00022692"/>
    </source>
</evidence>
<dbReference type="InterPro" id="IPR000184">
    <property type="entry name" value="Bac_surfAg_D15"/>
</dbReference>
<keyword evidence="6" id="KW-0812">Transmembrane</keyword>
<dbReference type="GO" id="GO:0009658">
    <property type="term" value="P:chloroplast organization"/>
    <property type="evidence" value="ECO:0007669"/>
    <property type="project" value="TreeGrafter"/>
</dbReference>
<dbReference type="InterPro" id="IPR057354">
    <property type="entry name" value="POTRA1_3_Toc75"/>
</dbReference>
<keyword evidence="4" id="KW-0150">Chloroplast</keyword>
<keyword evidence="9" id="KW-0472">Membrane</keyword>
<dbReference type="Pfam" id="PF25282">
    <property type="entry name" value="POTRA1_3_Toc75"/>
    <property type="match status" value="2"/>
</dbReference>
<evidence type="ECO:0000259" key="14">
    <source>
        <dbReference type="Pfam" id="PF25282"/>
    </source>
</evidence>
<feature type="domain" description="Toc75-like POTRA" evidence="14">
    <location>
        <begin position="344"/>
        <end position="425"/>
    </location>
</feature>
<name>A0A6J0L5Y7_RAPSA</name>
<dbReference type="PANTHER" id="PTHR12815">
    <property type="entry name" value="SORTING AND ASSEMBLY MACHINERY SAMM50 PROTEIN FAMILY MEMBER"/>
    <property type="match status" value="1"/>
</dbReference>
<keyword evidence="2" id="KW-0813">Transport</keyword>
<organism evidence="15 16">
    <name type="scientific">Raphanus sativus</name>
    <name type="common">Radish</name>
    <name type="synonym">Raphanus raphanistrum var. sativus</name>
    <dbReference type="NCBI Taxonomy" id="3726"/>
    <lineage>
        <taxon>Eukaryota</taxon>
        <taxon>Viridiplantae</taxon>
        <taxon>Streptophyta</taxon>
        <taxon>Embryophyta</taxon>
        <taxon>Tracheophyta</taxon>
        <taxon>Spermatophyta</taxon>
        <taxon>Magnoliopsida</taxon>
        <taxon>eudicotyledons</taxon>
        <taxon>Gunneridae</taxon>
        <taxon>Pentapetalae</taxon>
        <taxon>rosids</taxon>
        <taxon>malvids</taxon>
        <taxon>Brassicales</taxon>
        <taxon>Brassicaceae</taxon>
        <taxon>Brassiceae</taxon>
        <taxon>Raphanus</taxon>
    </lineage>
</organism>
<feature type="region of interest" description="Disordered" evidence="11">
    <location>
        <begin position="17"/>
        <end position="38"/>
    </location>
</feature>
<comment type="subcellular location">
    <subcellularLocation>
        <location evidence="1">Plastid</location>
        <location evidence="1">Chloroplast outer membrane</location>
        <topology evidence="1">Multi-pass membrane protein</topology>
    </subcellularLocation>
</comment>
<evidence type="ECO:0000259" key="12">
    <source>
        <dbReference type="Pfam" id="PF01103"/>
    </source>
</evidence>
<evidence type="ECO:0000313" key="15">
    <source>
        <dbReference type="Proteomes" id="UP000504610"/>
    </source>
</evidence>
<feature type="domain" description="Bacterial surface antigen (D15)" evidence="12">
    <location>
        <begin position="464"/>
        <end position="780"/>
    </location>
</feature>
<dbReference type="KEGG" id="rsz:108826730"/>
<evidence type="ECO:0000256" key="10">
    <source>
        <dbReference type="ARBA" id="ARBA00061638"/>
    </source>
</evidence>
<dbReference type="GeneID" id="108826730"/>
<proteinExistence type="inferred from homology"/>
<evidence type="ECO:0000256" key="7">
    <source>
        <dbReference type="ARBA" id="ARBA00022805"/>
    </source>
</evidence>
<dbReference type="Gene3D" id="2.40.160.50">
    <property type="entry name" value="membrane protein fhac: a member of the omp85/tpsb transporter family"/>
    <property type="match status" value="1"/>
</dbReference>
<dbReference type="InterPro" id="IPR057355">
    <property type="entry name" value="POTRA2_Toc75"/>
</dbReference>
<dbReference type="InterPro" id="IPR039910">
    <property type="entry name" value="D15-like"/>
</dbReference>
<dbReference type="GO" id="GO:0045037">
    <property type="term" value="P:protein import into chloroplast stroma"/>
    <property type="evidence" value="ECO:0007669"/>
    <property type="project" value="TreeGrafter"/>
</dbReference>
<reference evidence="16" key="2">
    <citation type="submission" date="2025-08" db="UniProtKB">
        <authorList>
            <consortium name="RefSeq"/>
        </authorList>
    </citation>
    <scope>IDENTIFICATION</scope>
    <source>
        <tissue evidence="16">Leaf</tissue>
    </source>
</reference>
<sequence>MSKFAINGQLILLPEVSTTNSHLPTPRKHSAPSSSHELLNNAPSPRFPSLICCCSSPNRNTEPSSSGHLLKSLGKSLFFGSISPAASQFSSTFSGGGGGGDGGLWRDLFSLATPVAVADEKHSPDWDSHGLPANIVVQLNKLSGLKKYKISDVLFFDRRSKTTAPAEDSLSEMVPIHPGEIHTKAQLQNDLETLTSSGMFEKVDLLGNTKPDGTLGLTFSFVESTWKSAERFRCINVGLMTQPKPVPTDSDMTDREMIEYYRNQEKDYKRRIDKARPCMLPGPVQREMMLMLRDQKNVSASLLRRIGDRVVKWYRDNGYAYANVTNFGSLNSKELVCEVSEGDITRVVIQFQDKLGNVVEGHTQIPIIHREIPKQLRPGHVLNMKAANQAVKNIFSLNLFSNVEIIPRADEKNEGGVIVEINLREADKKSAEVSTEWNIVPGPGGAPSLESFQPGGSVSFEHKNIHGLNRTFMGSVTTSNLLNPEDDLAFKLEYVHPHLDGVYNSRNRIFKTSAFNSRKLSPVFTGGPGFEELVPPLVVDRVGLKANITENFTRQSKSTYGLVLEEITTRDGNIQICKSGMRLLPDGGTSDDGPPTTLSGTGVDRVAFLQANVTRDNTKFVNGAIVGDRTVFQVDQGLGIGSKCPFFNRHQLSLTKFIQLKRVKEGSGIPQPPVLVLHGHYGSCVGDLPSYESFAIGGPNSVRGYTMGELGAARNILELSAEIRVPVKNTHVYAFAEHGNDLGSSKDVKGNPTAAYRRMGHGSSYGLGVKLGQVRAEYAVDHNRGTGAFFLRFGERY</sequence>
<evidence type="ECO:0000256" key="9">
    <source>
        <dbReference type="ARBA" id="ARBA00023136"/>
    </source>
</evidence>
<accession>A0A6J0L5Y7</accession>
<dbReference type="GO" id="GO:0009707">
    <property type="term" value="C:chloroplast outer membrane"/>
    <property type="evidence" value="ECO:0007669"/>
    <property type="project" value="UniProtKB-SubCell"/>
</dbReference>
<evidence type="ECO:0000256" key="4">
    <source>
        <dbReference type="ARBA" id="ARBA00022528"/>
    </source>
</evidence>
<dbReference type="PANTHER" id="PTHR12815:SF45">
    <property type="entry name" value="GENOME ASSEMBLY, CHROMOSOME: A10"/>
    <property type="match status" value="1"/>
</dbReference>
<gene>
    <name evidence="16" type="primary">LOC108826730</name>
</gene>
<dbReference type="Proteomes" id="UP000504610">
    <property type="component" value="Chromosome 9"/>
</dbReference>